<name>A0A0F9A682_9ZZZZ</name>
<protein>
    <submittedName>
        <fullName evidence="1">Uncharacterized protein</fullName>
    </submittedName>
</protein>
<dbReference type="EMBL" id="LAZR01047664">
    <property type="protein sequence ID" value="KKK93700.1"/>
    <property type="molecule type" value="Genomic_DNA"/>
</dbReference>
<sequence>MTRTHRQQAADFAQWLKEKNACLEARRWARGKTLQGAWETCSDRYLPLSQSGRPCRDWLVWLLYRLREDGAVTLQEFYKLRSFTNTGYRFRGLLDDIEIIDAEVEG</sequence>
<reference evidence="1" key="1">
    <citation type="journal article" date="2015" name="Nature">
        <title>Complex archaea that bridge the gap between prokaryotes and eukaryotes.</title>
        <authorList>
            <person name="Spang A."/>
            <person name="Saw J.H."/>
            <person name="Jorgensen S.L."/>
            <person name="Zaremba-Niedzwiedzka K."/>
            <person name="Martijn J."/>
            <person name="Lind A.E."/>
            <person name="van Eijk R."/>
            <person name="Schleper C."/>
            <person name="Guy L."/>
            <person name="Ettema T.J."/>
        </authorList>
    </citation>
    <scope>NUCLEOTIDE SEQUENCE</scope>
</reference>
<comment type="caution">
    <text evidence="1">The sequence shown here is derived from an EMBL/GenBank/DDBJ whole genome shotgun (WGS) entry which is preliminary data.</text>
</comment>
<proteinExistence type="predicted"/>
<evidence type="ECO:0000313" key="1">
    <source>
        <dbReference type="EMBL" id="KKK93700.1"/>
    </source>
</evidence>
<organism evidence="1">
    <name type="scientific">marine sediment metagenome</name>
    <dbReference type="NCBI Taxonomy" id="412755"/>
    <lineage>
        <taxon>unclassified sequences</taxon>
        <taxon>metagenomes</taxon>
        <taxon>ecological metagenomes</taxon>
    </lineage>
</organism>
<gene>
    <name evidence="1" type="ORF">LCGC14_2690260</name>
</gene>
<dbReference type="AlphaFoldDB" id="A0A0F9A682"/>
<accession>A0A0F9A682</accession>